<name>A0A2S0WTV8_9MICO</name>
<reference evidence="1 2" key="1">
    <citation type="submission" date="2018-04" db="EMBL/GenBank/DDBJ databases">
        <authorList>
            <person name="Li J."/>
        </authorList>
    </citation>
    <scope>NUCLEOTIDE SEQUENCE [LARGE SCALE GENOMIC DNA]</scope>
    <source>
        <strain evidence="2">30A</strain>
    </source>
</reference>
<dbReference type="AlphaFoldDB" id="A0A2S0WTV8"/>
<evidence type="ECO:0000313" key="1">
    <source>
        <dbReference type="EMBL" id="AWB94728.1"/>
    </source>
</evidence>
<sequence length="117" mass="12836">MVLSTSERVADISATGGWNMHASIYMNLKHDSALGIHDLLENVGIDHRNEFQGVALRDEAQHEREPAGESLGPSSLHCRAHHCNAAVSTEWDDVGRLRDPIVRIVKVQGFDVTVGNV</sequence>
<dbReference type="EMBL" id="CP028913">
    <property type="protein sequence ID" value="AWB94728.1"/>
    <property type="molecule type" value="Genomic_DNA"/>
</dbReference>
<protein>
    <submittedName>
        <fullName evidence="1">Uncharacterized protein</fullName>
    </submittedName>
</protein>
<accession>A0A2S0WTV8</accession>
<keyword evidence="2" id="KW-1185">Reference proteome</keyword>
<proteinExistence type="predicted"/>
<dbReference type="Proteomes" id="UP000244729">
    <property type="component" value="Chromosome"/>
</dbReference>
<evidence type="ECO:0000313" key="2">
    <source>
        <dbReference type="Proteomes" id="UP000244729"/>
    </source>
</evidence>
<gene>
    <name evidence="1" type="ORF">DCE93_02865</name>
</gene>
<organism evidence="1 2">
    <name type="scientific">Agromyces badenianii</name>
    <dbReference type="NCBI Taxonomy" id="2080742"/>
    <lineage>
        <taxon>Bacteria</taxon>
        <taxon>Bacillati</taxon>
        <taxon>Actinomycetota</taxon>
        <taxon>Actinomycetes</taxon>
        <taxon>Micrococcales</taxon>
        <taxon>Microbacteriaceae</taxon>
        <taxon>Agromyces</taxon>
    </lineage>
</organism>
<dbReference type="KEGG" id="agm:DCE93_02865"/>